<protein>
    <submittedName>
        <fullName evidence="12">Molybdenum ABC transporter ATP-binding protein</fullName>
    </submittedName>
</protein>
<keyword evidence="1" id="KW-0813">Transport</keyword>
<sequence>MSLALDIRCSGEGGFKLRLKSDIPGEGVTAIYGPSGSGKSTLLDCIAGLRQPDSGEIYFGGQCWFAADRNTPPWHRRIGYVFQDARLFPHLSVAGNLDYARRRARGSPPMAQAQLYQTLGLSKLLPHLPATLSAGQKQRVAIGRALLGAPRLLLLDEPLANLDQQASAECLGLLQQIASELELPMIYVSHDIEEVSQLADHLLLLDGGELQDEGSLLALCSRLDSRLAHEEQAAALLQGSIQAQDDTFSLTEINVEGETLYVNHLQQPVGSARRLRIPARDVSICRSRPEDSSILNILPVTVEEIETCRGARLLLRLRLGEQHLLARITRKSADRLALQVGDSVFAQIKSVALLSEAGDQP</sequence>
<dbReference type="GO" id="GO:0016020">
    <property type="term" value="C:membrane"/>
    <property type="evidence" value="ECO:0007669"/>
    <property type="project" value="InterPro"/>
</dbReference>
<dbReference type="PROSITE" id="PS51866">
    <property type="entry name" value="MOP"/>
    <property type="match status" value="1"/>
</dbReference>
<feature type="domain" description="ABC transporter" evidence="10">
    <location>
        <begin position="1"/>
        <end position="232"/>
    </location>
</feature>
<dbReference type="GO" id="GO:0016887">
    <property type="term" value="F:ATP hydrolysis activity"/>
    <property type="evidence" value="ECO:0007669"/>
    <property type="project" value="InterPro"/>
</dbReference>
<dbReference type="Gene3D" id="3.40.50.300">
    <property type="entry name" value="P-loop containing nucleotide triphosphate hydrolases"/>
    <property type="match status" value="1"/>
</dbReference>
<comment type="caution">
    <text evidence="12">The sequence shown here is derived from an EMBL/GenBank/DDBJ whole genome shotgun (WGS) entry which is preliminary data.</text>
</comment>
<dbReference type="InterPro" id="IPR011868">
    <property type="entry name" value="ModC_ABC_ATP-bd"/>
</dbReference>
<dbReference type="Pfam" id="PF03459">
    <property type="entry name" value="TOBE"/>
    <property type="match status" value="1"/>
</dbReference>
<dbReference type="InterPro" id="IPR004606">
    <property type="entry name" value="Mop_domain"/>
</dbReference>
<evidence type="ECO:0000256" key="7">
    <source>
        <dbReference type="ARBA" id="ARBA00022967"/>
    </source>
</evidence>
<keyword evidence="4" id="KW-0997">Cell inner membrane</keyword>
<dbReference type="SUPFAM" id="SSF50331">
    <property type="entry name" value="MOP-like"/>
    <property type="match status" value="1"/>
</dbReference>
<dbReference type="Pfam" id="PF00005">
    <property type="entry name" value="ABC_tran"/>
    <property type="match status" value="1"/>
</dbReference>
<keyword evidence="6 12" id="KW-0067">ATP-binding</keyword>
<proteinExistence type="predicted"/>
<dbReference type="InterPro" id="IPR003439">
    <property type="entry name" value="ABC_transporter-like_ATP-bd"/>
</dbReference>
<evidence type="ECO:0000256" key="6">
    <source>
        <dbReference type="ARBA" id="ARBA00022840"/>
    </source>
</evidence>
<dbReference type="GO" id="GO:0005524">
    <property type="term" value="F:ATP binding"/>
    <property type="evidence" value="ECO:0007669"/>
    <property type="project" value="UniProtKB-KW"/>
</dbReference>
<evidence type="ECO:0000256" key="1">
    <source>
        <dbReference type="ARBA" id="ARBA00022448"/>
    </source>
</evidence>
<dbReference type="OrthoDB" id="9802264at2"/>
<evidence type="ECO:0000256" key="9">
    <source>
        <dbReference type="PROSITE-ProRule" id="PRU01213"/>
    </source>
</evidence>
<keyword evidence="8" id="KW-0472">Membrane</keyword>
<dbReference type="GO" id="GO:0140359">
    <property type="term" value="F:ABC-type transporter activity"/>
    <property type="evidence" value="ECO:0007669"/>
    <property type="project" value="InterPro"/>
</dbReference>
<dbReference type="NCBIfam" id="TIGR02142">
    <property type="entry name" value="modC_ABC"/>
    <property type="match status" value="1"/>
</dbReference>
<dbReference type="PROSITE" id="PS50893">
    <property type="entry name" value="ABC_TRANSPORTER_2"/>
    <property type="match status" value="1"/>
</dbReference>
<keyword evidence="7" id="KW-1278">Translocase</keyword>
<gene>
    <name evidence="12" type="primary">modC</name>
    <name evidence="12" type="ORF">E2F43_06545</name>
</gene>
<evidence type="ECO:0000256" key="5">
    <source>
        <dbReference type="ARBA" id="ARBA00022741"/>
    </source>
</evidence>
<dbReference type="SUPFAM" id="SSF52540">
    <property type="entry name" value="P-loop containing nucleoside triphosphate hydrolases"/>
    <property type="match status" value="1"/>
</dbReference>
<evidence type="ECO:0000259" key="10">
    <source>
        <dbReference type="PROSITE" id="PS50893"/>
    </source>
</evidence>
<dbReference type="InterPro" id="IPR050334">
    <property type="entry name" value="Molybdenum_import_ModC"/>
</dbReference>
<keyword evidence="2" id="KW-1003">Cell membrane</keyword>
<dbReference type="PANTHER" id="PTHR43514:SF4">
    <property type="entry name" value="ABC TRANSPORTER I FAMILY MEMBER 10"/>
    <property type="match status" value="1"/>
</dbReference>
<keyword evidence="5" id="KW-0547">Nucleotide-binding</keyword>
<organism evidence="12 13">
    <name type="scientific">Seongchinamella unica</name>
    <dbReference type="NCBI Taxonomy" id="2547392"/>
    <lineage>
        <taxon>Bacteria</taxon>
        <taxon>Pseudomonadati</taxon>
        <taxon>Pseudomonadota</taxon>
        <taxon>Gammaproteobacteria</taxon>
        <taxon>Cellvibrionales</taxon>
        <taxon>Halieaceae</taxon>
        <taxon>Seongchinamella</taxon>
    </lineage>
</organism>
<dbReference type="InterPro" id="IPR017871">
    <property type="entry name" value="ABC_transporter-like_CS"/>
</dbReference>
<dbReference type="Proteomes" id="UP000295554">
    <property type="component" value="Unassembled WGS sequence"/>
</dbReference>
<dbReference type="PANTHER" id="PTHR43514">
    <property type="entry name" value="ABC TRANSPORTER I FAMILY MEMBER 10"/>
    <property type="match status" value="1"/>
</dbReference>
<dbReference type="PROSITE" id="PS00211">
    <property type="entry name" value="ABC_TRANSPORTER_1"/>
    <property type="match status" value="1"/>
</dbReference>
<keyword evidence="13" id="KW-1185">Reference proteome</keyword>
<dbReference type="InterPro" id="IPR008995">
    <property type="entry name" value="Mo/tungstate-bd_C_term_dom"/>
</dbReference>
<dbReference type="GO" id="GO:0015098">
    <property type="term" value="F:molybdate ion transmembrane transporter activity"/>
    <property type="evidence" value="ECO:0007669"/>
    <property type="project" value="InterPro"/>
</dbReference>
<dbReference type="InterPro" id="IPR027417">
    <property type="entry name" value="P-loop_NTPase"/>
</dbReference>
<dbReference type="InterPro" id="IPR003593">
    <property type="entry name" value="AAA+_ATPase"/>
</dbReference>
<dbReference type="InterPro" id="IPR005116">
    <property type="entry name" value="Transp-assoc_OB_typ1"/>
</dbReference>
<evidence type="ECO:0000256" key="8">
    <source>
        <dbReference type="ARBA" id="ARBA00023136"/>
    </source>
</evidence>
<feature type="domain" description="Mop" evidence="11">
    <location>
        <begin position="291"/>
        <end position="357"/>
    </location>
</feature>
<evidence type="ECO:0000256" key="2">
    <source>
        <dbReference type="ARBA" id="ARBA00022475"/>
    </source>
</evidence>
<evidence type="ECO:0000256" key="3">
    <source>
        <dbReference type="ARBA" id="ARBA00022505"/>
    </source>
</evidence>
<evidence type="ECO:0000313" key="12">
    <source>
        <dbReference type="EMBL" id="TDG15879.1"/>
    </source>
</evidence>
<dbReference type="EMBL" id="SMSE01000001">
    <property type="protein sequence ID" value="TDG15879.1"/>
    <property type="molecule type" value="Genomic_DNA"/>
</dbReference>
<keyword evidence="3 9" id="KW-0500">Molybdenum</keyword>
<accession>A0A4R5LWL8</accession>
<dbReference type="RefSeq" id="WP_133210763.1">
    <property type="nucleotide sequence ID" value="NZ_SMSE01000001.1"/>
</dbReference>
<evidence type="ECO:0000259" key="11">
    <source>
        <dbReference type="PROSITE" id="PS51866"/>
    </source>
</evidence>
<evidence type="ECO:0000256" key="4">
    <source>
        <dbReference type="ARBA" id="ARBA00022519"/>
    </source>
</evidence>
<dbReference type="Gene3D" id="2.40.50.100">
    <property type="match status" value="1"/>
</dbReference>
<evidence type="ECO:0000313" key="13">
    <source>
        <dbReference type="Proteomes" id="UP000295554"/>
    </source>
</evidence>
<reference evidence="12 13" key="1">
    <citation type="submission" date="2019-03" db="EMBL/GenBank/DDBJ databases">
        <title>Seongchinamella monodicae gen. nov., sp. nov., a novel member of the Gammaproteobacteria isolated from a tidal mudflat of beach.</title>
        <authorList>
            <person name="Yang H.G."/>
            <person name="Kang J.W."/>
            <person name="Lee S.D."/>
        </authorList>
    </citation>
    <scope>NUCLEOTIDE SEQUENCE [LARGE SCALE GENOMIC DNA]</scope>
    <source>
        <strain evidence="12 13">GH4-78</strain>
    </source>
</reference>
<dbReference type="AlphaFoldDB" id="A0A4R5LWL8"/>
<dbReference type="SMART" id="SM00382">
    <property type="entry name" value="AAA"/>
    <property type="match status" value="1"/>
</dbReference>
<name>A0A4R5LWL8_9GAMM</name>